<protein>
    <submittedName>
        <fullName evidence="1">Uncharacterized protein</fullName>
    </submittedName>
</protein>
<dbReference type="OrthoDB" id="2313900at2"/>
<dbReference type="AlphaFoldDB" id="A0A179YAL1"/>
<comment type="caution">
    <text evidence="1">The sequence shown here is derived from an EMBL/GenBank/DDBJ whole genome shotgun (WGS) entry which is preliminary data.</text>
</comment>
<evidence type="ECO:0000313" key="2">
    <source>
        <dbReference type="EMBL" id="THC80095.1"/>
    </source>
</evidence>
<dbReference type="RefSeq" id="WP_005689635.1">
    <property type="nucleotide sequence ID" value="NZ_CABFNI010000027.1"/>
</dbReference>
<name>A0A179YAL1_LACRH</name>
<organism evidence="1 4">
    <name type="scientific">Lacticaseibacillus rhamnosus</name>
    <name type="common">Lactobacillus rhamnosus</name>
    <dbReference type="NCBI Taxonomy" id="47715"/>
    <lineage>
        <taxon>Bacteria</taxon>
        <taxon>Bacillati</taxon>
        <taxon>Bacillota</taxon>
        <taxon>Bacilli</taxon>
        <taxon>Lactobacillales</taxon>
        <taxon>Lactobacillaceae</taxon>
        <taxon>Lacticaseibacillus</taxon>
    </lineage>
</organism>
<sequence length="63" mass="6920">MPKTTLTLTSSDSQNIDDLIAAVTQKLDQTGYGFLAIAFAQELAYHQSDADKLALIKEYVTIQ</sequence>
<evidence type="ECO:0000313" key="3">
    <source>
        <dbReference type="Proteomes" id="UP000307517"/>
    </source>
</evidence>
<dbReference type="Proteomes" id="UP000307517">
    <property type="component" value="Unassembled WGS sequence"/>
</dbReference>
<dbReference type="EMBL" id="JACCKI010000002">
    <property type="protein sequence ID" value="NZA04253.1"/>
    <property type="molecule type" value="Genomic_DNA"/>
</dbReference>
<gene>
    <name evidence="2" type="ORF">E6L36_06600</name>
    <name evidence="1" type="ORF">H0N82_03780</name>
</gene>
<reference evidence="1 4" key="2">
    <citation type="submission" date="2020-07" db="EMBL/GenBank/DDBJ databases">
        <title>Organ Donor 1.</title>
        <authorList>
            <person name="Marsh A.J."/>
            <person name="Azcarate-Peril M.A."/>
        </authorList>
    </citation>
    <scope>NUCLEOTIDE SEQUENCE [LARGE SCALE GENOMIC DNA]</scope>
    <source>
        <strain evidence="1 4">AMC0712</strain>
    </source>
</reference>
<evidence type="ECO:0000313" key="1">
    <source>
        <dbReference type="EMBL" id="NZA04253.1"/>
    </source>
</evidence>
<reference evidence="2 3" key="1">
    <citation type="submission" date="2019-04" db="EMBL/GenBank/DDBJ databases">
        <title>Genome Announcement to Ensure Probiotic Safety of Lactobacillus rhamnosus UBLR-58.</title>
        <authorList>
            <person name="Sulthana A."/>
            <person name="Lakshmi S.G."/>
            <person name="Madempudi R.S."/>
        </authorList>
    </citation>
    <scope>NUCLEOTIDE SEQUENCE [LARGE SCALE GENOMIC DNA]</scope>
    <source>
        <strain evidence="2 3">UBLR-58</strain>
    </source>
</reference>
<proteinExistence type="predicted"/>
<evidence type="ECO:0000313" key="4">
    <source>
        <dbReference type="Proteomes" id="UP000552935"/>
    </source>
</evidence>
<dbReference type="EMBL" id="SSHM01000001">
    <property type="protein sequence ID" value="THC80095.1"/>
    <property type="molecule type" value="Genomic_DNA"/>
</dbReference>
<accession>A0A179YAL1</accession>
<dbReference type="Proteomes" id="UP000552935">
    <property type="component" value="Unassembled WGS sequence"/>
</dbReference>